<feature type="chain" id="PRO_5045045648" description="Lipoprotein" evidence="1">
    <location>
        <begin position="30"/>
        <end position="262"/>
    </location>
</feature>
<gene>
    <name evidence="2" type="ORF">DJ64_27050</name>
</gene>
<comment type="caution">
    <text evidence="2">The sequence shown here is derived from an EMBL/GenBank/DDBJ whole genome shotgun (WGS) entry which is preliminary data.</text>
</comment>
<evidence type="ECO:0000313" key="2">
    <source>
        <dbReference type="EMBL" id="KEG44276.1"/>
    </source>
</evidence>
<dbReference type="RefSeq" id="WP_245657243.1">
    <property type="nucleotide sequence ID" value="NZ_KL503830.1"/>
</dbReference>
<dbReference type="EMBL" id="JJMG01000004">
    <property type="protein sequence ID" value="KEG44276.1"/>
    <property type="molecule type" value="Genomic_DNA"/>
</dbReference>
<reference evidence="2 3" key="1">
    <citation type="submission" date="2014-04" db="EMBL/GenBank/DDBJ databases">
        <title>Draft genome sequence of the novel Streptomyces griseorubens JSD-1 playing a role in carbon and nitrogen cycle.</title>
        <authorList>
            <consortium name="Shanghai Jiao Tong University"/>
            <person name="Feng H."/>
            <person name="Sun Y."/>
            <person name="Zhi Y."/>
            <person name="Mao L."/>
            <person name="Luo Y."/>
            <person name="Wei X."/>
            <person name="Zhou P."/>
        </authorList>
    </citation>
    <scope>NUCLEOTIDE SEQUENCE [LARGE SCALE GENOMIC DNA]</scope>
    <source>
        <strain evidence="2 3">JSD-1</strain>
    </source>
</reference>
<name>A0ABR4TB63_9ACTN</name>
<feature type="signal peptide" evidence="1">
    <location>
        <begin position="1"/>
        <end position="29"/>
    </location>
</feature>
<dbReference type="GeneID" id="97453698"/>
<evidence type="ECO:0008006" key="4">
    <source>
        <dbReference type="Google" id="ProtNLM"/>
    </source>
</evidence>
<accession>A0ABR4TB63</accession>
<evidence type="ECO:0000313" key="3">
    <source>
        <dbReference type="Proteomes" id="UP000027632"/>
    </source>
</evidence>
<protein>
    <recommendedName>
        <fullName evidence="4">Lipoprotein</fullName>
    </recommendedName>
</protein>
<dbReference type="Proteomes" id="UP000027632">
    <property type="component" value="Unassembled WGS sequence"/>
</dbReference>
<organism evidence="2 3">
    <name type="scientific">Streptomyces griseorubens</name>
    <dbReference type="NCBI Taxonomy" id="66897"/>
    <lineage>
        <taxon>Bacteria</taxon>
        <taxon>Bacillati</taxon>
        <taxon>Actinomycetota</taxon>
        <taxon>Actinomycetes</taxon>
        <taxon>Kitasatosporales</taxon>
        <taxon>Streptomycetaceae</taxon>
        <taxon>Streptomyces</taxon>
        <taxon>Streptomyces althioticus group</taxon>
    </lineage>
</organism>
<sequence length="262" mass="26203">MARGTVRGHRVVGAGLVLLLASAGCGSPAGDSGDGGATAAPPVRDKGPVCVGEAPADGVRVLRGGGFRLPGGTGVQYAGASADGSSRTATLREGARYEEGQREWKVAVGARVPLAGHAYTVRQVCSYRVVLEAASARDASALAEAPASMTSTGGEADAGLCFTTNRAVLKAAADGFPAEGESLSLVGNGGVRRFPTGLSLTVSYLDAEAGTAGIAANCAAVPVAAYEELRVGDPLELGGVLFEVTDVTEAVVRLTRPAAPRP</sequence>
<keyword evidence="1" id="KW-0732">Signal</keyword>
<dbReference type="PROSITE" id="PS51257">
    <property type="entry name" value="PROKAR_LIPOPROTEIN"/>
    <property type="match status" value="1"/>
</dbReference>
<keyword evidence="3" id="KW-1185">Reference proteome</keyword>
<proteinExistence type="predicted"/>
<evidence type="ECO:0000256" key="1">
    <source>
        <dbReference type="SAM" id="SignalP"/>
    </source>
</evidence>